<dbReference type="Proteomes" id="UP000054729">
    <property type="component" value="Unassembled WGS sequence"/>
</dbReference>
<name>A0A0W1AAG1_9GAMM</name>
<dbReference type="EMBL" id="LNZB01000041">
    <property type="protein sequence ID" value="KTD78313.1"/>
    <property type="molecule type" value="Genomic_DNA"/>
</dbReference>
<reference evidence="1 2" key="1">
    <citation type="submission" date="2015-11" db="EMBL/GenBank/DDBJ databases">
        <title>Genomic analysis of 38 Legionella species identifies large and diverse effector repertoires.</title>
        <authorList>
            <person name="Burstein D."/>
            <person name="Amaro F."/>
            <person name="Zusman T."/>
            <person name="Lifshitz Z."/>
            <person name="Cohen O."/>
            <person name="Gilbert J.A."/>
            <person name="Pupko T."/>
            <person name="Shuman H.A."/>
            <person name="Segal G."/>
        </authorList>
    </citation>
    <scope>NUCLEOTIDE SEQUENCE [LARGE SCALE GENOMIC DNA]</scope>
    <source>
        <strain evidence="1 2">ATCC 51914</strain>
    </source>
</reference>
<sequence>MALNEEMVSNYLIHARSLKAINNHHVKDSTGNKTGQLPLTIKIGRHWIDEILDRDYEQENGCLTEDEQNALVQLKDALDRRNVKLTQRSSHPRTDDCIYRSPGIFVIVLVFL</sequence>
<gene>
    <name evidence="1" type="ORF">Lwal_1748</name>
</gene>
<comment type="caution">
    <text evidence="1">The sequence shown here is derived from an EMBL/GenBank/DDBJ whole genome shotgun (WGS) entry which is preliminary data.</text>
</comment>
<keyword evidence="2" id="KW-1185">Reference proteome</keyword>
<dbReference type="OrthoDB" id="5653979at2"/>
<dbReference type="PATRIC" id="fig|66969.6.peg.1906"/>
<proteinExistence type="predicted"/>
<protein>
    <submittedName>
        <fullName evidence="1">Uncharacterized protein</fullName>
    </submittedName>
</protein>
<evidence type="ECO:0000313" key="2">
    <source>
        <dbReference type="Proteomes" id="UP000054729"/>
    </source>
</evidence>
<accession>A0A0W1AAG1</accession>
<dbReference type="AlphaFoldDB" id="A0A0W1AAG1"/>
<dbReference type="RefSeq" id="WP_058480409.1">
    <property type="nucleotide sequence ID" value="NZ_CAAAIQ010000004.1"/>
</dbReference>
<evidence type="ECO:0000313" key="1">
    <source>
        <dbReference type="EMBL" id="KTD78313.1"/>
    </source>
</evidence>
<organism evidence="1 2">
    <name type="scientific">Legionella waltersii</name>
    <dbReference type="NCBI Taxonomy" id="66969"/>
    <lineage>
        <taxon>Bacteria</taxon>
        <taxon>Pseudomonadati</taxon>
        <taxon>Pseudomonadota</taxon>
        <taxon>Gammaproteobacteria</taxon>
        <taxon>Legionellales</taxon>
        <taxon>Legionellaceae</taxon>
        <taxon>Legionella</taxon>
    </lineage>
</organism>